<dbReference type="EMBL" id="LR796235">
    <property type="protein sequence ID" value="CAB4130122.1"/>
    <property type="molecule type" value="Genomic_DNA"/>
</dbReference>
<organism evidence="1">
    <name type="scientific">uncultured Caudovirales phage</name>
    <dbReference type="NCBI Taxonomy" id="2100421"/>
    <lineage>
        <taxon>Viruses</taxon>
        <taxon>Duplodnaviria</taxon>
        <taxon>Heunggongvirae</taxon>
        <taxon>Uroviricota</taxon>
        <taxon>Caudoviricetes</taxon>
        <taxon>Peduoviridae</taxon>
        <taxon>Maltschvirus</taxon>
        <taxon>Maltschvirus maltsch</taxon>
    </lineage>
</organism>
<name>A0A6J5L9N9_9CAUD</name>
<accession>A0A6J5L9N9</accession>
<protein>
    <submittedName>
        <fullName evidence="1">Uncharacterized protein</fullName>
    </submittedName>
</protein>
<sequence>MLYICRTINNHTTMKITQDKLSTKLLMRFLKKQDLVVMKDTWNHFGEVSVRIVSVGLTDKWNWNTNEYGRVINIEVTLKKEGHLYAEGSIPSQYSWRSSNRASYFKSRKWSASRGAQRLINDTIIPTFFKAASISLPRHSDEIIGNITYKFID</sequence>
<reference evidence="1" key="1">
    <citation type="submission" date="2020-04" db="EMBL/GenBank/DDBJ databases">
        <authorList>
            <person name="Chiriac C."/>
            <person name="Salcher M."/>
            <person name="Ghai R."/>
            <person name="Kavagutti S V."/>
        </authorList>
    </citation>
    <scope>NUCLEOTIDE SEQUENCE</scope>
</reference>
<proteinExistence type="predicted"/>
<gene>
    <name evidence="1" type="ORF">UFOVP117_266</name>
</gene>
<evidence type="ECO:0000313" key="1">
    <source>
        <dbReference type="EMBL" id="CAB4130122.1"/>
    </source>
</evidence>